<evidence type="ECO:0000313" key="2">
    <source>
        <dbReference type="EMBL" id="OAQ98690.1"/>
    </source>
</evidence>
<feature type="non-terminal residue" evidence="2">
    <location>
        <position position="1"/>
    </location>
</feature>
<accession>A0A179IAP0</accession>
<sequence length="824" mass="89115">ASVNAPAKGRGRGRGAGAAGAGISKRRAQDQPDGQPTPKKSTRGTEEAALLEQQRRGPAPAKGLLASAAEAEAHPNGIAEEESMPASPEPANLANETSSAAKDPSKLHAREKSPPLPKNIGEPDEYGIRLYSQRGPREKAMTSRFMAPPVFTFNNWEIGFRDTSNDSSKGHTRAKRGKYLDTPNNTGWHFDHWCNGYDYSSMGPGELDEELVEKYGLHPKYGIFLPTSNSDLIESDPYHMPGKPVVFLATPSGRVSYASRSLIPTVNHRRSEEAPFRLKFGASLRRFCKMADIKQDDLSLAEYLPSFAEWKKKSLGTAAKELKKRPVVDIGSDTDEEVEPEQTNEAVDTGISAMSVLTYASAYVAAQETVKSAPLPPKRYDAIRDVFTSSSSRAPAAPPHEPVSLGLNTLAELCNVESRLPGGTGVAFESNYKSPVKKEEVLQSSSFGHLPPSQRVEHHSPYGYSSRDRAYPQPPSSGMLPESSPYPPLDRGLPPPAPMDYVKSHYPPPPSDPRGYYYPPPDPHDQITSGRPVDHGYGHRRLSGYGTEAPPPPQPYSRGPYWQQSPSAPPPAIPQPTHYGVPPPPPSRLSFSQANDPLPPLRPPRRNQSVPDDHVHDSQRSIHSGIYYPPGPSRSYNRSGFPTEHLAPLQPLPGDPSSSKSGTAVATRVKGKVSAAATTPPAAPLQVHFCEPVLGLPPLCPRDQQQHGAGEDQPHAHQKQMAHMPLPPVPEVPSDATAEAVSSEPPKKRLRPRTKIQRKTAAESAAAEATAEPPSAPAKRKRKPRVKPKQETPVPLPVPGGISMTSSFAAAAGKPNEQQDVSKP</sequence>
<dbReference type="OrthoDB" id="4188028at2759"/>
<dbReference type="AlphaFoldDB" id="A0A179IAP0"/>
<evidence type="ECO:0000256" key="1">
    <source>
        <dbReference type="SAM" id="MobiDB-lite"/>
    </source>
</evidence>
<dbReference type="Proteomes" id="UP000243081">
    <property type="component" value="Unassembled WGS sequence"/>
</dbReference>
<feature type="region of interest" description="Disordered" evidence="1">
    <location>
        <begin position="439"/>
        <end position="680"/>
    </location>
</feature>
<proteinExistence type="predicted"/>
<feature type="compositionally biased region" description="Basic and acidic residues" evidence="1">
    <location>
        <begin position="611"/>
        <end position="620"/>
    </location>
</feature>
<feature type="region of interest" description="Disordered" evidence="1">
    <location>
        <begin position="694"/>
        <end position="824"/>
    </location>
</feature>
<organism evidence="2 3">
    <name type="scientific">Cordyceps confragosa</name>
    <name type="common">Lecanicillium lecanii</name>
    <dbReference type="NCBI Taxonomy" id="2714763"/>
    <lineage>
        <taxon>Eukaryota</taxon>
        <taxon>Fungi</taxon>
        <taxon>Dikarya</taxon>
        <taxon>Ascomycota</taxon>
        <taxon>Pezizomycotina</taxon>
        <taxon>Sordariomycetes</taxon>
        <taxon>Hypocreomycetidae</taxon>
        <taxon>Hypocreales</taxon>
        <taxon>Cordycipitaceae</taxon>
        <taxon>Akanthomyces</taxon>
    </lineage>
</organism>
<name>A0A179IAP0_CORDF</name>
<feature type="region of interest" description="Disordered" evidence="1">
    <location>
        <begin position="1"/>
        <end position="124"/>
    </location>
</feature>
<feature type="compositionally biased region" description="Low complexity" evidence="1">
    <location>
        <begin position="762"/>
        <end position="773"/>
    </location>
</feature>
<dbReference type="OMA" id="ANEATRY"/>
<dbReference type="EMBL" id="LUKN01002695">
    <property type="protein sequence ID" value="OAQ98690.1"/>
    <property type="molecule type" value="Genomic_DNA"/>
</dbReference>
<feature type="compositionally biased region" description="Pro residues" evidence="1">
    <location>
        <begin position="484"/>
        <end position="498"/>
    </location>
</feature>
<protein>
    <submittedName>
        <fullName evidence="2">Uncharacterized protein</fullName>
    </submittedName>
</protein>
<comment type="caution">
    <text evidence="2">The sequence shown here is derived from an EMBL/GenBank/DDBJ whole genome shotgun (WGS) entry which is preliminary data.</text>
</comment>
<gene>
    <name evidence="2" type="ORF">LLEC1_07566</name>
</gene>
<feature type="compositionally biased region" description="Basic residues" evidence="1">
    <location>
        <begin position="748"/>
        <end position="758"/>
    </location>
</feature>
<evidence type="ECO:0000313" key="3">
    <source>
        <dbReference type="Proteomes" id="UP000243081"/>
    </source>
</evidence>
<keyword evidence="3" id="KW-1185">Reference proteome</keyword>
<feature type="compositionally biased region" description="Basic and acidic residues" evidence="1">
    <location>
        <begin position="103"/>
        <end position="113"/>
    </location>
</feature>
<feature type="compositionally biased region" description="Basic residues" evidence="1">
    <location>
        <begin position="778"/>
        <end position="787"/>
    </location>
</feature>
<reference evidence="2 3" key="1">
    <citation type="submission" date="2016-03" db="EMBL/GenBank/DDBJ databases">
        <title>Fine-scale spatial genetic structure of a fungal parasite of coffee scale insects.</title>
        <authorList>
            <person name="Jackson D."/>
            <person name="Zemenick K.A."/>
            <person name="Malloure B."/>
            <person name="Quandt C.A."/>
            <person name="James T.Y."/>
        </authorList>
    </citation>
    <scope>NUCLEOTIDE SEQUENCE [LARGE SCALE GENOMIC DNA]</scope>
    <source>
        <strain evidence="2 3">UM487</strain>
    </source>
</reference>
<feature type="compositionally biased region" description="Basic and acidic residues" evidence="1">
    <location>
        <begin position="455"/>
        <end position="470"/>
    </location>
</feature>